<feature type="domain" description="6-phospho-N-acetylmuramidase N-terminal" evidence="2">
    <location>
        <begin position="4"/>
        <end position="240"/>
    </location>
</feature>
<sequence>MHRLGVSVYPDIKPLNEIKEYLKLAAENGCTRVFSSMFSVDGSKEEVLDYFKELIDSAHEVGIQVSLDVNPECLERVGASPDNLSVFNDLHVDIIRMDLSFGDDGDLQLINNPYGILIEFNASIIDSAHIKRLIDKGVEPSKILVCHNFYPQRYTGMKWDKFRRINKELRELGVRVGAFISSNEKDTHGVWDATDGLCTVEKLRGLPIDLQLRLLLATDHVDDVLIGNAYASEKEFQLLAQTLKPVAIDQDNPIIKMILSSGFIGNKNSSQKKVRVHLDSQISDIEKEILFDFYPHCDMGDSSEWIWRSRLPRFIYNTKTIEPRNSNKDYFERGSIVVVNDNYKHYSGEIQIVLEQIENDGQRNFLGYIDEKELMMLELINDGDIVVFIK</sequence>
<evidence type="ECO:0008006" key="5">
    <source>
        <dbReference type="Google" id="ProtNLM"/>
    </source>
</evidence>
<protein>
    <recommendedName>
        <fullName evidence="5">DUF871 domain-containing protein</fullName>
    </recommendedName>
</protein>
<dbReference type="Pfam" id="PF19200">
    <property type="entry name" value="MupG_N"/>
    <property type="match status" value="1"/>
</dbReference>
<dbReference type="SUPFAM" id="SSF51445">
    <property type="entry name" value="(Trans)glycosidases"/>
    <property type="match status" value="1"/>
</dbReference>
<dbReference type="InterPro" id="IPR043894">
    <property type="entry name" value="MupG_C"/>
</dbReference>
<evidence type="ECO:0000313" key="4">
    <source>
        <dbReference type="Proteomes" id="UP001230220"/>
    </source>
</evidence>
<dbReference type="InterPro" id="IPR017853">
    <property type="entry name" value="GH"/>
</dbReference>
<dbReference type="InterPro" id="IPR008589">
    <property type="entry name" value="MupG"/>
</dbReference>
<dbReference type="InterPro" id="IPR013785">
    <property type="entry name" value="Aldolase_TIM"/>
</dbReference>
<evidence type="ECO:0000259" key="2">
    <source>
        <dbReference type="Pfam" id="PF19200"/>
    </source>
</evidence>
<evidence type="ECO:0000259" key="1">
    <source>
        <dbReference type="Pfam" id="PF05913"/>
    </source>
</evidence>
<dbReference type="Pfam" id="PF05913">
    <property type="entry name" value="MupG_C"/>
    <property type="match status" value="1"/>
</dbReference>
<dbReference type="Proteomes" id="UP001230220">
    <property type="component" value="Unassembled WGS sequence"/>
</dbReference>
<dbReference type="Gene3D" id="2.40.100.10">
    <property type="entry name" value="Cyclophilin-like"/>
    <property type="match status" value="1"/>
</dbReference>
<dbReference type="PANTHER" id="PTHR38435:SF1">
    <property type="entry name" value="DUF871 DOMAIN-CONTAINING PROTEIN"/>
    <property type="match status" value="1"/>
</dbReference>
<name>A0ABU0E735_9FIRM</name>
<comment type="caution">
    <text evidence="3">The sequence shown here is derived from an EMBL/GenBank/DDBJ whole genome shotgun (WGS) entry which is preliminary data.</text>
</comment>
<reference evidence="3 4" key="1">
    <citation type="submission" date="2023-07" db="EMBL/GenBank/DDBJ databases">
        <title>Genomic Encyclopedia of Type Strains, Phase IV (KMG-IV): sequencing the most valuable type-strain genomes for metagenomic binning, comparative biology and taxonomic classification.</title>
        <authorList>
            <person name="Goeker M."/>
        </authorList>
    </citation>
    <scope>NUCLEOTIDE SEQUENCE [LARGE SCALE GENOMIC DNA]</scope>
    <source>
        <strain evidence="3 4">DSM 16784</strain>
    </source>
</reference>
<dbReference type="RefSeq" id="WP_307410624.1">
    <property type="nucleotide sequence ID" value="NZ_JAUSUR010000007.1"/>
</dbReference>
<evidence type="ECO:0000313" key="3">
    <source>
        <dbReference type="EMBL" id="MDQ0362717.1"/>
    </source>
</evidence>
<dbReference type="Gene3D" id="3.20.20.70">
    <property type="entry name" value="Aldolase class I"/>
    <property type="match status" value="1"/>
</dbReference>
<dbReference type="InterPro" id="IPR043797">
    <property type="entry name" value="MupG_N"/>
</dbReference>
<gene>
    <name evidence="3" type="ORF">J2S15_003471</name>
</gene>
<organism evidence="3 4">
    <name type="scientific">Breznakia pachnodae</name>
    <dbReference type="NCBI Taxonomy" id="265178"/>
    <lineage>
        <taxon>Bacteria</taxon>
        <taxon>Bacillati</taxon>
        <taxon>Bacillota</taxon>
        <taxon>Erysipelotrichia</taxon>
        <taxon>Erysipelotrichales</taxon>
        <taxon>Erysipelotrichaceae</taxon>
        <taxon>Breznakia</taxon>
    </lineage>
</organism>
<dbReference type="EMBL" id="JAUSUR010000007">
    <property type="protein sequence ID" value="MDQ0362717.1"/>
    <property type="molecule type" value="Genomic_DNA"/>
</dbReference>
<proteinExistence type="predicted"/>
<feature type="domain" description="6-phospho-N-acetylmuramidase C-terminal" evidence="1">
    <location>
        <begin position="275"/>
        <end position="385"/>
    </location>
</feature>
<dbReference type="PANTHER" id="PTHR38435">
    <property type="match status" value="1"/>
</dbReference>
<keyword evidence="4" id="KW-1185">Reference proteome</keyword>
<dbReference type="InterPro" id="IPR029000">
    <property type="entry name" value="Cyclophilin-like_dom_sf"/>
</dbReference>
<dbReference type="SUPFAM" id="SSF50891">
    <property type="entry name" value="Cyclophilin-like"/>
    <property type="match status" value="1"/>
</dbReference>
<accession>A0ABU0E735</accession>